<evidence type="ECO:0000256" key="1">
    <source>
        <dbReference type="SAM" id="Phobius"/>
    </source>
</evidence>
<dbReference type="InterPro" id="IPR016071">
    <property type="entry name" value="Staphylococal_nuclease_OB-fold"/>
</dbReference>
<reference evidence="3 4" key="1">
    <citation type="submission" date="2023-06" db="EMBL/GenBank/DDBJ databases">
        <title>Actinomycetospora Odt1-22.</title>
        <authorList>
            <person name="Supong K."/>
        </authorList>
    </citation>
    <scope>NUCLEOTIDE SEQUENCE [LARGE SCALE GENOMIC DNA]</scope>
    <source>
        <strain evidence="3 4">Odt1-22</strain>
    </source>
</reference>
<protein>
    <recommendedName>
        <fullName evidence="2">TNase-like domain-containing protein</fullName>
    </recommendedName>
</protein>
<keyword evidence="1" id="KW-1133">Transmembrane helix</keyword>
<dbReference type="Gene3D" id="2.40.50.90">
    <property type="match status" value="1"/>
</dbReference>
<dbReference type="SMART" id="SM00318">
    <property type="entry name" value="SNc"/>
    <property type="match status" value="1"/>
</dbReference>
<keyword evidence="1" id="KW-0812">Transmembrane</keyword>
<dbReference type="RefSeq" id="WP_286055359.1">
    <property type="nucleotide sequence ID" value="NZ_JASVWF010000005.1"/>
</dbReference>
<accession>A0ABT7MDS5</accession>
<dbReference type="SUPFAM" id="SSF50199">
    <property type="entry name" value="Staphylococcal nuclease"/>
    <property type="match status" value="1"/>
</dbReference>
<proteinExistence type="predicted"/>
<feature type="transmembrane region" description="Helical" evidence="1">
    <location>
        <begin position="23"/>
        <end position="44"/>
    </location>
</feature>
<feature type="domain" description="TNase-like" evidence="2">
    <location>
        <begin position="74"/>
        <end position="209"/>
    </location>
</feature>
<organism evidence="3 4">
    <name type="scientific">Actinomycetospora termitidis</name>
    <dbReference type="NCBI Taxonomy" id="3053470"/>
    <lineage>
        <taxon>Bacteria</taxon>
        <taxon>Bacillati</taxon>
        <taxon>Actinomycetota</taxon>
        <taxon>Actinomycetes</taxon>
        <taxon>Pseudonocardiales</taxon>
        <taxon>Pseudonocardiaceae</taxon>
        <taxon>Actinomycetospora</taxon>
    </lineage>
</organism>
<dbReference type="InterPro" id="IPR035437">
    <property type="entry name" value="SNase_OB-fold_sf"/>
</dbReference>
<sequence length="223" mass="22612">MGDHGGGPGTGAHRAVRRDPAPLRLAAAGLVLLGLGVAIGLLVAPRSGETPAAPTAAVVATPTTAGPTSPASHPTLLGEVVRVDSGDEVVVRTGDGTEHVVAILGITAPRVAGPQRATGECGAAEALRFADRTLGGQTVTLVPDPSVPETDDAGRRLAYVVLGTQLNFTDAALLTGVVTTDTSRALRYAPVFDRERQEAVDGDRGMWGAPCRAVPGRALPVGR</sequence>
<dbReference type="Proteomes" id="UP001231924">
    <property type="component" value="Unassembled WGS sequence"/>
</dbReference>
<keyword evidence="1" id="KW-0472">Membrane</keyword>
<dbReference type="EMBL" id="JASVWF010000005">
    <property type="protein sequence ID" value="MDL5158820.1"/>
    <property type="molecule type" value="Genomic_DNA"/>
</dbReference>
<keyword evidence="4" id="KW-1185">Reference proteome</keyword>
<evidence type="ECO:0000313" key="3">
    <source>
        <dbReference type="EMBL" id="MDL5158820.1"/>
    </source>
</evidence>
<evidence type="ECO:0000259" key="2">
    <source>
        <dbReference type="SMART" id="SM00318"/>
    </source>
</evidence>
<comment type="caution">
    <text evidence="3">The sequence shown here is derived from an EMBL/GenBank/DDBJ whole genome shotgun (WGS) entry which is preliminary data.</text>
</comment>
<gene>
    <name evidence="3" type="ORF">QRT03_22825</name>
</gene>
<name>A0ABT7MDS5_9PSEU</name>
<evidence type="ECO:0000313" key="4">
    <source>
        <dbReference type="Proteomes" id="UP001231924"/>
    </source>
</evidence>